<dbReference type="SUPFAM" id="SSF56281">
    <property type="entry name" value="Metallo-hydrolase/oxidoreductase"/>
    <property type="match status" value="1"/>
</dbReference>
<protein>
    <submittedName>
        <fullName evidence="2">Zn-dependent hydrolase</fullName>
    </submittedName>
</protein>
<name>A0A2K8KML6_9GAMM</name>
<dbReference type="AlphaFoldDB" id="A0A2K8KML6"/>
<dbReference type="PANTHER" id="PTHR15032">
    <property type="entry name" value="N-ACYL-PHOSPHATIDYLETHANOLAMINE-HYDROLYZING PHOSPHOLIPASE D"/>
    <property type="match status" value="1"/>
</dbReference>
<evidence type="ECO:0000259" key="1">
    <source>
        <dbReference type="Pfam" id="PF12706"/>
    </source>
</evidence>
<keyword evidence="3" id="KW-1185">Reference proteome</keyword>
<dbReference type="Gene3D" id="3.60.15.10">
    <property type="entry name" value="Ribonuclease Z/Hydroxyacylglutathione hydrolase-like"/>
    <property type="match status" value="1"/>
</dbReference>
<evidence type="ECO:0000313" key="3">
    <source>
        <dbReference type="Proteomes" id="UP000229757"/>
    </source>
</evidence>
<evidence type="ECO:0000313" key="2">
    <source>
        <dbReference type="EMBL" id="ATX76087.1"/>
    </source>
</evidence>
<dbReference type="Pfam" id="PF12706">
    <property type="entry name" value="Lactamase_B_2"/>
    <property type="match status" value="1"/>
</dbReference>
<gene>
    <name evidence="2" type="ORF">REIFOR_00919</name>
</gene>
<dbReference type="PANTHER" id="PTHR15032:SF4">
    <property type="entry name" value="N-ACYL-PHOSPHATIDYLETHANOLAMINE-HYDROLYZING PHOSPHOLIPASE D"/>
    <property type="match status" value="1"/>
</dbReference>
<dbReference type="GO" id="GO:0005737">
    <property type="term" value="C:cytoplasm"/>
    <property type="evidence" value="ECO:0007669"/>
    <property type="project" value="TreeGrafter"/>
</dbReference>
<proteinExistence type="predicted"/>
<feature type="domain" description="Metallo-beta-lactamase" evidence="1">
    <location>
        <begin position="130"/>
        <end position="328"/>
    </location>
</feature>
<dbReference type="KEGG" id="rfo:REIFOR_00919"/>
<sequence length="382" mass="42618">MFNRPRRSQWKKKLGIGLVSITVLLGGSVMSVGTILNSSPSTEELTQRSAQYADGKFRNPVEAMKMSMSGLWSMFKDYRKHKSEQATPTDALPVLNIDPASLLNLPSAESRFYRLGHSTLLIWLNGEFWLTDPVFSKRASPVQFAGPKRFHQPPIGIAQLPQIKAVVLSHNHYDHMDKASIKQLIAKVEFFVCPLGLGADLIKWGVNPAKVIELDWWQDTDVAGVTLTATPSQHFSGRGLTDRDRTLWASWVFSAPEQPGRDAQRLFFSGDTGYFDGFKEIGTRFGPFDVTFMETGAYNKNWAGVHMLPEESVQAHLDLGGKQMVPIHNSTFDLSLHSWFDPFERVTAAAAASNVQVNTPVIGEAIVLGQMSSNPLWWLEVR</sequence>
<dbReference type="InterPro" id="IPR036866">
    <property type="entry name" value="RibonucZ/Hydroxyglut_hydro"/>
</dbReference>
<dbReference type="EMBL" id="CP011797">
    <property type="protein sequence ID" value="ATX76087.1"/>
    <property type="molecule type" value="Genomic_DNA"/>
</dbReference>
<accession>A0A2K8KML6</accession>
<dbReference type="Proteomes" id="UP000229757">
    <property type="component" value="Chromosome"/>
</dbReference>
<dbReference type="InterPro" id="IPR001279">
    <property type="entry name" value="Metallo-B-lactamas"/>
</dbReference>
<organism evidence="2 3">
    <name type="scientific">Reinekea forsetii</name>
    <dbReference type="NCBI Taxonomy" id="1336806"/>
    <lineage>
        <taxon>Bacteria</taxon>
        <taxon>Pseudomonadati</taxon>
        <taxon>Pseudomonadota</taxon>
        <taxon>Gammaproteobacteria</taxon>
        <taxon>Oceanospirillales</taxon>
        <taxon>Saccharospirillaceae</taxon>
        <taxon>Reinekea</taxon>
    </lineage>
</organism>
<dbReference type="GO" id="GO:0016787">
    <property type="term" value="F:hydrolase activity"/>
    <property type="evidence" value="ECO:0007669"/>
    <property type="project" value="UniProtKB-KW"/>
</dbReference>
<keyword evidence="2" id="KW-0378">Hydrolase</keyword>
<reference evidence="2 3" key="1">
    <citation type="journal article" date="2017" name="Environ. Microbiol.">
        <title>Genomic and physiological analyses of 'Reinekea forsetii' reveal a versatile opportunistic lifestyle during spring algae blooms.</title>
        <authorList>
            <person name="Avci B."/>
            <person name="Hahnke R.L."/>
            <person name="Chafee M."/>
            <person name="Fischer T."/>
            <person name="Gruber-Vodicka H."/>
            <person name="Tegetmeyer H.E."/>
            <person name="Harder J."/>
            <person name="Fuchs B.M."/>
            <person name="Amann R.I."/>
            <person name="Teeling H."/>
        </authorList>
    </citation>
    <scope>NUCLEOTIDE SEQUENCE [LARGE SCALE GENOMIC DNA]</scope>
    <source>
        <strain evidence="2 3">Hel1_31_D35</strain>
    </source>
</reference>